<reference evidence="1 2" key="1">
    <citation type="submission" date="2024-01" db="EMBL/GenBank/DDBJ databases">
        <title>A draft genome for a cacao thread blight-causing isolate of Paramarasmius palmivorus.</title>
        <authorList>
            <person name="Baruah I.K."/>
            <person name="Bukari Y."/>
            <person name="Amoako-Attah I."/>
            <person name="Meinhardt L.W."/>
            <person name="Bailey B.A."/>
            <person name="Cohen S.P."/>
        </authorList>
    </citation>
    <scope>NUCLEOTIDE SEQUENCE [LARGE SCALE GENOMIC DNA]</scope>
    <source>
        <strain evidence="1 2">GH-12</strain>
    </source>
</reference>
<gene>
    <name evidence="1" type="ORF">VNI00_007476</name>
</gene>
<comment type="caution">
    <text evidence="1">The sequence shown here is derived from an EMBL/GenBank/DDBJ whole genome shotgun (WGS) entry which is preliminary data.</text>
</comment>
<name>A0AAW0D298_9AGAR</name>
<dbReference type="SUPFAM" id="SSF52047">
    <property type="entry name" value="RNI-like"/>
    <property type="match status" value="1"/>
</dbReference>
<accession>A0AAW0D298</accession>
<evidence type="ECO:0000313" key="1">
    <source>
        <dbReference type="EMBL" id="KAK7045643.1"/>
    </source>
</evidence>
<keyword evidence="2" id="KW-1185">Reference proteome</keyword>
<dbReference type="Proteomes" id="UP001383192">
    <property type="component" value="Unassembled WGS sequence"/>
</dbReference>
<proteinExistence type="predicted"/>
<dbReference type="EMBL" id="JAYKXP010000024">
    <property type="protein sequence ID" value="KAK7045643.1"/>
    <property type="molecule type" value="Genomic_DNA"/>
</dbReference>
<organism evidence="1 2">
    <name type="scientific">Paramarasmius palmivorus</name>
    <dbReference type="NCBI Taxonomy" id="297713"/>
    <lineage>
        <taxon>Eukaryota</taxon>
        <taxon>Fungi</taxon>
        <taxon>Dikarya</taxon>
        <taxon>Basidiomycota</taxon>
        <taxon>Agaricomycotina</taxon>
        <taxon>Agaricomycetes</taxon>
        <taxon>Agaricomycetidae</taxon>
        <taxon>Agaricales</taxon>
        <taxon>Marasmiineae</taxon>
        <taxon>Marasmiaceae</taxon>
        <taxon>Paramarasmius</taxon>
    </lineage>
</organism>
<dbReference type="Gene3D" id="3.80.10.10">
    <property type="entry name" value="Ribonuclease Inhibitor"/>
    <property type="match status" value="1"/>
</dbReference>
<dbReference type="InterPro" id="IPR032675">
    <property type="entry name" value="LRR_dom_sf"/>
</dbReference>
<evidence type="ECO:0000313" key="2">
    <source>
        <dbReference type="Proteomes" id="UP001383192"/>
    </source>
</evidence>
<protein>
    <recommendedName>
        <fullName evidence="3">F-box domain-containing protein</fullName>
    </recommendedName>
</protein>
<sequence length="494" mass="56972">MNLPHDVWVHIASFVQPLQLEELYSLNSVFFNVAMDQRYQQISFAYMTRKMARILDRLRDPVVARRVRIIHLHPHFVKEVPSREQASYCSNTTLFSRLGDLAYHLRDQKLFGGKSRSRSLSSKFKSIDHLTHVMVDILGGLPNLEDVHIAWSGLPTIGDSPVPIMSAALVPNLRRLWLDVSLEKLNPMLHHFTRLAELEELDLLIRIDHELDTKRYETILIGFAQSINHLHRKLRKLSIQLWEPLDMSPFFSSLEELPLLEDLSLSIPVSSPHLGDADAFIDFFELTPNLRSLSIRATELSGRGLAPIDTNLCEWMNETFSAIRLRRLTSLEIGLNLIPIETALICVRKFAGTLTSLTLTGRHLSLYEVEQVTDAFAEYRHASKSLRIGSVTLTPQVLDLLAIKLPLLSKLELLIREVLPSEGDFPLYYRYGFDRGQDESQLTRFFEEMESRFYPDWRVRHLVLSQSSFPFKLQHVMMYKDLFRHCAPFVQTIA</sequence>
<dbReference type="AlphaFoldDB" id="A0AAW0D298"/>
<evidence type="ECO:0008006" key="3">
    <source>
        <dbReference type="Google" id="ProtNLM"/>
    </source>
</evidence>